<dbReference type="Pfam" id="PF01008">
    <property type="entry name" value="IF-2B"/>
    <property type="match status" value="1"/>
</dbReference>
<proteinExistence type="inferred from homology"/>
<dbReference type="InterPro" id="IPR037171">
    <property type="entry name" value="NagB/RpiA_transferase-like"/>
</dbReference>
<evidence type="ECO:0000256" key="4">
    <source>
        <dbReference type="ARBA" id="ARBA00022540"/>
    </source>
</evidence>
<gene>
    <name evidence="12 13" type="primary">LOC106472245</name>
</gene>
<evidence type="ECO:0000256" key="7">
    <source>
        <dbReference type="ARBA" id="ARBA00044228"/>
    </source>
</evidence>
<accession>A0ABM1BTF2</accession>
<evidence type="ECO:0000313" key="12">
    <source>
        <dbReference type="RefSeq" id="XP_013788328.1"/>
    </source>
</evidence>
<evidence type="ECO:0000256" key="5">
    <source>
        <dbReference type="ARBA" id="ARBA00022917"/>
    </source>
</evidence>
<evidence type="ECO:0000256" key="9">
    <source>
        <dbReference type="RuleBase" id="RU003814"/>
    </source>
</evidence>
<keyword evidence="10" id="KW-0175">Coiled coil</keyword>
<keyword evidence="4" id="KW-0396">Initiation factor</keyword>
<feature type="coiled-coil region" evidence="10">
    <location>
        <begin position="120"/>
        <end position="147"/>
    </location>
</feature>
<keyword evidence="3" id="KW-0963">Cytoplasm</keyword>
<organism evidence="11 12">
    <name type="scientific">Limulus polyphemus</name>
    <name type="common">Atlantic horseshoe crab</name>
    <dbReference type="NCBI Taxonomy" id="6850"/>
    <lineage>
        <taxon>Eukaryota</taxon>
        <taxon>Metazoa</taxon>
        <taxon>Ecdysozoa</taxon>
        <taxon>Arthropoda</taxon>
        <taxon>Chelicerata</taxon>
        <taxon>Merostomata</taxon>
        <taxon>Xiphosura</taxon>
        <taxon>Limulidae</taxon>
        <taxon>Limulus</taxon>
    </lineage>
</organism>
<evidence type="ECO:0000313" key="11">
    <source>
        <dbReference type="Proteomes" id="UP000694941"/>
    </source>
</evidence>
<evidence type="ECO:0000313" key="13">
    <source>
        <dbReference type="RefSeq" id="XP_022256553.1"/>
    </source>
</evidence>
<keyword evidence="11" id="KW-1185">Reference proteome</keyword>
<dbReference type="Proteomes" id="UP000694941">
    <property type="component" value="Unplaced"/>
</dbReference>
<sequence>MENVEMEKFIHTLKYGKLSGSCKIAQLALQVLENHVISSMWLTAYDLLTSLKVVGKSMIDAQPTENAVGNVVRRVLKIVRDEYASALGKHAEGDPQESLQKMFQAKGRDDNYRKELPALKEAIVDSLEELKRELETSKDNIAEKSLEHIHSDEVIMTIGQSMIVKTFLKYAACRKRLFQVIVVETPSLSGHLLAKNLAESGIETTVITDAAVFAIMSRVNKVIVGTHSIMANGGLKAISGAHTLALAAKRQSVPFIVCAPIFKLTPQYLCHYDQDAFNKFGSPQEVTGLGGGEVFGKAQIINPVFDYVPPELVTLFISNIGGNAPSYMYRLLSELYHPDDYEL</sequence>
<comment type="subunit">
    <text evidence="8">Component of the translation initiation factor 2B (eIF2B) complex which is a heterodecamer of two sets of five different subunits: alpha, beta, gamma, delta and epsilon. Subunits alpha, beta and delta comprise a regulatory subcomplex and subunits epsilon and gamma comprise a catalytic subcomplex. Within the complex, the hexameric regulatory complex resides at the center, with the two heterodimeric catalytic subcomplexes bound on opposite sides.</text>
</comment>
<keyword evidence="5" id="KW-0648">Protein biosynthesis</keyword>
<evidence type="ECO:0000256" key="3">
    <source>
        <dbReference type="ARBA" id="ARBA00022490"/>
    </source>
</evidence>
<dbReference type="InterPro" id="IPR051855">
    <property type="entry name" value="eIF2B_beta_subunit"/>
</dbReference>
<dbReference type="PANTHER" id="PTHR45859:SF1">
    <property type="entry name" value="TRANSLATION INITIATION FACTOR EIF-2B SUBUNIT BETA"/>
    <property type="match status" value="1"/>
</dbReference>
<dbReference type="PANTHER" id="PTHR45859">
    <property type="entry name" value="TRANSLATION INITIATION FACTOR EIF-2B SUBUNIT BETA"/>
    <property type="match status" value="1"/>
</dbReference>
<comment type="subcellular location">
    <subcellularLocation>
        <location evidence="1">Cytoplasm</location>
        <location evidence="1">Cytosol</location>
    </subcellularLocation>
</comment>
<reference evidence="12 13" key="1">
    <citation type="submission" date="2025-05" db="UniProtKB">
        <authorList>
            <consortium name="RefSeq"/>
        </authorList>
    </citation>
    <scope>IDENTIFICATION</scope>
    <source>
        <tissue evidence="12 13">Muscle</tissue>
    </source>
</reference>
<comment type="similarity">
    <text evidence="2 9">Belongs to the eIF-2B alpha/beta/delta subunits family.</text>
</comment>
<evidence type="ECO:0000256" key="2">
    <source>
        <dbReference type="ARBA" id="ARBA00007251"/>
    </source>
</evidence>
<evidence type="ECO:0000256" key="1">
    <source>
        <dbReference type="ARBA" id="ARBA00004514"/>
    </source>
</evidence>
<dbReference type="InterPro" id="IPR000649">
    <property type="entry name" value="IF-2B-related"/>
</dbReference>
<dbReference type="Gene3D" id="3.40.50.10470">
    <property type="entry name" value="Translation initiation factor eif-2b, domain 2"/>
    <property type="match status" value="1"/>
</dbReference>
<dbReference type="SUPFAM" id="SSF100950">
    <property type="entry name" value="NagB/RpiA/CoA transferase-like"/>
    <property type="match status" value="1"/>
</dbReference>
<dbReference type="RefSeq" id="XP_022256553.1">
    <property type="nucleotide sequence ID" value="XM_022400845.1"/>
</dbReference>
<dbReference type="GeneID" id="106472245"/>
<evidence type="ECO:0000256" key="10">
    <source>
        <dbReference type="SAM" id="Coils"/>
    </source>
</evidence>
<evidence type="ECO:0000256" key="6">
    <source>
        <dbReference type="ARBA" id="ARBA00044122"/>
    </source>
</evidence>
<dbReference type="RefSeq" id="XP_013788328.1">
    <property type="nucleotide sequence ID" value="XM_013932874.2"/>
</dbReference>
<dbReference type="InterPro" id="IPR042529">
    <property type="entry name" value="IF_2B-like_C"/>
</dbReference>
<evidence type="ECO:0000256" key="8">
    <source>
        <dbReference type="ARBA" id="ARBA00046432"/>
    </source>
</evidence>
<name>A0ABM1BTF2_LIMPO</name>
<protein>
    <recommendedName>
        <fullName evidence="6">Translation initiation factor eIF2B subunit beta</fullName>
    </recommendedName>
    <alternativeName>
        <fullName evidence="7">eIF2B GDP-GTP exchange factor subunit beta</fullName>
    </alternativeName>
</protein>